<dbReference type="InterPro" id="IPR043502">
    <property type="entry name" value="DNA/RNA_pol_sf"/>
</dbReference>
<evidence type="ECO:0000256" key="1">
    <source>
        <dbReference type="ARBA" id="ARBA00004173"/>
    </source>
</evidence>
<dbReference type="Gene3D" id="3.60.10.10">
    <property type="entry name" value="Endonuclease/exonuclease/phosphatase"/>
    <property type="match status" value="1"/>
</dbReference>
<feature type="compositionally biased region" description="Basic and acidic residues" evidence="3">
    <location>
        <begin position="33"/>
        <end position="47"/>
    </location>
</feature>
<comment type="subcellular location">
    <subcellularLocation>
        <location evidence="1">Mitochondrion</location>
    </subcellularLocation>
</comment>
<dbReference type="SUPFAM" id="SSF56672">
    <property type="entry name" value="DNA/RNA polymerases"/>
    <property type="match status" value="1"/>
</dbReference>
<reference evidence="5 6" key="1">
    <citation type="submission" date="2018-06" db="EMBL/GenBank/DDBJ databases">
        <title>Complete Genomes of Monosporascus.</title>
        <authorList>
            <person name="Robinson A.J."/>
            <person name="Natvig D.O."/>
        </authorList>
    </citation>
    <scope>NUCLEOTIDE SEQUENCE [LARGE SCALE GENOMIC DNA]</scope>
    <source>
        <strain evidence="5 6">CBS 609.92</strain>
    </source>
</reference>
<dbReference type="Gene3D" id="4.10.60.10">
    <property type="entry name" value="Zinc finger, CCHC-type"/>
    <property type="match status" value="1"/>
</dbReference>
<dbReference type="InterPro" id="IPR005135">
    <property type="entry name" value="Endo/exonuclease/phosphatase"/>
</dbReference>
<dbReference type="PANTHER" id="PTHR33481:SF1">
    <property type="entry name" value="ENDONUCLEASE_EXONUCLEASE_PHOSPHATASE DOMAIN-CONTAINING PROTEIN-RELATED"/>
    <property type="match status" value="1"/>
</dbReference>
<comment type="caution">
    <text evidence="5">The sequence shown here is derived from an EMBL/GenBank/DDBJ whole genome shotgun (WGS) entry which is preliminary data.</text>
</comment>
<evidence type="ECO:0000259" key="4">
    <source>
        <dbReference type="PROSITE" id="PS50878"/>
    </source>
</evidence>
<dbReference type="Proteomes" id="UP000294003">
    <property type="component" value="Unassembled WGS sequence"/>
</dbReference>
<keyword evidence="6" id="KW-1185">Reference proteome</keyword>
<feature type="region of interest" description="Disordered" evidence="3">
    <location>
        <begin position="1"/>
        <end position="78"/>
    </location>
</feature>
<evidence type="ECO:0000256" key="3">
    <source>
        <dbReference type="SAM" id="MobiDB-lite"/>
    </source>
</evidence>
<name>A0ABY0HJT2_9PEZI</name>
<dbReference type="InterPro" id="IPR036691">
    <property type="entry name" value="Endo/exonu/phosph_ase_sf"/>
</dbReference>
<evidence type="ECO:0000313" key="5">
    <source>
        <dbReference type="EMBL" id="RYO95095.1"/>
    </source>
</evidence>
<dbReference type="Pfam" id="PF14529">
    <property type="entry name" value="Exo_endo_phos_2"/>
    <property type="match status" value="1"/>
</dbReference>
<dbReference type="PANTHER" id="PTHR33481">
    <property type="entry name" value="REVERSE TRANSCRIPTASE"/>
    <property type="match status" value="1"/>
</dbReference>
<dbReference type="InterPro" id="IPR001878">
    <property type="entry name" value="Znf_CCHC"/>
</dbReference>
<evidence type="ECO:0000256" key="2">
    <source>
        <dbReference type="ARBA" id="ARBA00023128"/>
    </source>
</evidence>
<dbReference type="EMBL" id="QJNS01000005">
    <property type="protein sequence ID" value="RYO95095.1"/>
    <property type="molecule type" value="Genomic_DNA"/>
</dbReference>
<sequence length="1318" mass="148338">MAADPEVGHAADAIENDDASRLSSQRNRRPSTKIRENEANEDFHEDTVTVGTKNSKRTTRSAIAKATPAGDGGNAGPGGDMVELRKMMKVVGIMCNEIKSLREIALMTEELKQVHDRLDTIGSNPTLNNYANASPNRSYADIARTPPNSLPRNVVSISSMGTTPSTMTDTFYCTIDTSRVANENTDKISASAVRMTLEKEIRTTTDQANWRCRAVTRDAKNPHRVRIACRDEAEHKAVKQAMEAKLVPGVRILRDELFPIRVDNVNRTAVLDDMGNVRAGATEAFSKENDTQIAKVAWLSNRDTPKAYGSMVVYLNKGSDAQRFLQEGFFYAGGESGYTKMFERRERPKQCYNCQEITGHKAHQCTKAQICGRCAKEGHRHTECTETILKKFRVIQLNVRKQGAVHDSLMNDKGIQDTTVLAIQEPQARRTQGRLLTTPMGHHRWTKMVPSTWREGRWAIRSMLWVNKDAEAEQVPIQSPDMTAAVVRLPDRLILIASVYVPGGDPQALRETCDNLRRAVRDVRRHANTVVEVVIAEDFNRHDQLWGGDDVSLDRQGEADQIIDLMSEFALSSLLRRGTKTWQGGEYETTIDLVLASEELTASTIKCSIYGTEHGSDHRAIETIFDITVQVPKQQERLLLKNAPWKDINARIAKALDITPSEGTIQQRTDTLMSAVLEAVHALTPKARPSPYAKRWWTTDLTQLRRIYTYWRNRARSERRAGRTITGLEETAKAAAKQYHDAIRQQKKKHWNEFLADNDNIWKAAKYLKSGDDTAFGKVPQLARRDGTVTSNHLEQAEELLSTFFPPLPDNIEDEGPRPQRAPVPMPAITMEEVERQLFAAKSWKAPGEDGLPAMVWKQTWLTVKHHVLAIFRASLEEGTLPSQWRHAKIIPLKKPGKENYMVAKAWRPISLLATLGKVLESVVAERISHAVQTYGLLPTNHFGARKQRSAEQALLLLQEQIYTAWRGRKIVSLVSFDVKGAYNGVCKERLLQRMKARGIPEKLLRWIEAFCSERTATIQINGQSSEIRSLPQAGLPQGSPLSPILFLFFNADLVQRRIDSHGGAIAFVDDFTAWVTGPTAQSNREGIEAIINEALDWERRSGATFEAEKTAIIHFTRKPYKSESEPFIIKGQTVQPKDYVKILGVVMDAKIKYKENVARAASKGLEAALELKRLKGLSPATARQLFKSIVAPVVDYASNVWRHASKDKPVGPANRVQRIGARAIVGTFLTVATSVAEAEAHIAPAQDRFWKRAIKLWTDIHTLPETNPLRRNTSRMRKFRRQYRLPLYEVADVLKDFAMEKLETINPFTLAPWEKRL</sequence>
<protein>
    <recommendedName>
        <fullName evidence="4">Reverse transcriptase domain-containing protein</fullName>
    </recommendedName>
</protein>
<dbReference type="SUPFAM" id="SSF57756">
    <property type="entry name" value="Retrovirus zinc finger-like domains"/>
    <property type="match status" value="1"/>
</dbReference>
<dbReference type="CDD" id="cd01650">
    <property type="entry name" value="RT_nLTR_like"/>
    <property type="match status" value="1"/>
</dbReference>
<proteinExistence type="predicted"/>
<keyword evidence="2" id="KW-0496">Mitochondrion</keyword>
<gene>
    <name evidence="5" type="ORF">DL762_000288</name>
</gene>
<accession>A0ABY0HJT2</accession>
<feature type="domain" description="Reverse transcriptase" evidence="4">
    <location>
        <begin position="874"/>
        <end position="1148"/>
    </location>
</feature>
<dbReference type="SUPFAM" id="SSF56219">
    <property type="entry name" value="DNase I-like"/>
    <property type="match status" value="1"/>
</dbReference>
<organism evidence="5 6">
    <name type="scientific">Monosporascus cannonballus</name>
    <dbReference type="NCBI Taxonomy" id="155416"/>
    <lineage>
        <taxon>Eukaryota</taxon>
        <taxon>Fungi</taxon>
        <taxon>Dikarya</taxon>
        <taxon>Ascomycota</taxon>
        <taxon>Pezizomycotina</taxon>
        <taxon>Sordariomycetes</taxon>
        <taxon>Xylariomycetidae</taxon>
        <taxon>Xylariales</taxon>
        <taxon>Xylariales incertae sedis</taxon>
        <taxon>Monosporascus</taxon>
    </lineage>
</organism>
<dbReference type="InterPro" id="IPR036875">
    <property type="entry name" value="Znf_CCHC_sf"/>
</dbReference>
<evidence type="ECO:0000313" key="6">
    <source>
        <dbReference type="Proteomes" id="UP000294003"/>
    </source>
</evidence>
<dbReference type="SMART" id="SM00343">
    <property type="entry name" value="ZnF_C2HC"/>
    <property type="match status" value="2"/>
</dbReference>
<dbReference type="PROSITE" id="PS50878">
    <property type="entry name" value="RT_POL"/>
    <property type="match status" value="1"/>
</dbReference>
<dbReference type="InterPro" id="IPR000477">
    <property type="entry name" value="RT_dom"/>
</dbReference>
<dbReference type="Pfam" id="PF00078">
    <property type="entry name" value="RVT_1"/>
    <property type="match status" value="1"/>
</dbReference>